<name>A0ABX9KIW7_9FUSO</name>
<keyword evidence="2" id="KW-1185">Reference proteome</keyword>
<reference evidence="1 2" key="1">
    <citation type="submission" date="2018-08" db="EMBL/GenBank/DDBJ databases">
        <title>Draft genome sequence of Psychrilyobacter sp. strain SD5 isolated from Black Sea water.</title>
        <authorList>
            <person name="Yadav S."/>
            <person name="Villanueva L."/>
            <person name="Damste J.S.S."/>
        </authorList>
    </citation>
    <scope>NUCLEOTIDE SEQUENCE [LARGE SCALE GENOMIC DNA]</scope>
    <source>
        <strain evidence="1 2">SD5</strain>
    </source>
</reference>
<gene>
    <name evidence="1" type="ORF">DYH56_05765</name>
</gene>
<dbReference type="RefSeq" id="WP_114641914.1">
    <property type="nucleotide sequence ID" value="NZ_JAACIO010000006.1"/>
</dbReference>
<dbReference type="Pfam" id="PF14390">
    <property type="entry name" value="DUF4420"/>
    <property type="match status" value="1"/>
</dbReference>
<comment type="caution">
    <text evidence="1">The sequence shown here is derived from an EMBL/GenBank/DDBJ whole genome shotgun (WGS) entry which is preliminary data.</text>
</comment>
<protein>
    <submittedName>
        <fullName evidence="1">PD-(D/E)XK motif protein</fullName>
    </submittedName>
</protein>
<evidence type="ECO:0000313" key="2">
    <source>
        <dbReference type="Proteomes" id="UP000263486"/>
    </source>
</evidence>
<accession>A0ABX9KIW7</accession>
<organism evidence="1 2">
    <name type="scientific">Psychrilyobacter piezotolerans</name>
    <dbReference type="NCBI Taxonomy" id="2293438"/>
    <lineage>
        <taxon>Bacteria</taxon>
        <taxon>Fusobacteriati</taxon>
        <taxon>Fusobacteriota</taxon>
        <taxon>Fusobacteriia</taxon>
        <taxon>Fusobacteriales</taxon>
        <taxon>Fusobacteriaceae</taxon>
        <taxon>Psychrilyobacter</taxon>
    </lineage>
</organism>
<proteinExistence type="predicted"/>
<evidence type="ECO:0000313" key="1">
    <source>
        <dbReference type="EMBL" id="REI41918.1"/>
    </source>
</evidence>
<dbReference type="Proteomes" id="UP000263486">
    <property type="component" value="Unassembled WGS sequence"/>
</dbReference>
<sequence length="308" mass="36116">MKINFWWDNLEKDRKIRIPSKVDAFAYITRDGYISFQLKLEKNIEKKTYDNLRFQNIEIISCGKELYFVLKTSEFKDVFYYLCLDLLKNLEGQPFNKYTNIIYKVFDYWKKLFKKKQNNISEIIQMGLFAELNFLCNDKLKNLSLSENISSWRGFSGDIQDFLYENTSVEVKSKLSSKANEVTISSVNQLEHIKENLFLVCYSLDKNENGKTIETLVEEILSLIRKESLGLETAFIKGLLEYGYNCFDDYDNLVSYLVDGIETFEVLEGFPRITNKDIPTGVVKVEYKINLNVLIPYEECKLKGVKEI</sequence>
<dbReference type="InterPro" id="IPR025534">
    <property type="entry name" value="DUF4420"/>
</dbReference>
<dbReference type="EMBL" id="QUAJ01000007">
    <property type="protein sequence ID" value="REI41918.1"/>
    <property type="molecule type" value="Genomic_DNA"/>
</dbReference>